<proteinExistence type="predicted"/>
<keyword evidence="1" id="KW-0233">DNA recombination</keyword>
<evidence type="ECO:0000256" key="2">
    <source>
        <dbReference type="SAM" id="MobiDB-lite"/>
    </source>
</evidence>
<dbReference type="InterPro" id="IPR002104">
    <property type="entry name" value="Integrase_catalytic"/>
</dbReference>
<dbReference type="Gene3D" id="1.10.443.10">
    <property type="entry name" value="Intergrase catalytic core"/>
    <property type="match status" value="1"/>
</dbReference>
<dbReference type="SUPFAM" id="SSF56349">
    <property type="entry name" value="DNA breaking-rejoining enzymes"/>
    <property type="match status" value="1"/>
</dbReference>
<keyword evidence="5" id="KW-1185">Reference proteome</keyword>
<dbReference type="KEGG" id="sami:SAMIE_1017300"/>
<feature type="region of interest" description="Disordered" evidence="2">
    <location>
        <begin position="280"/>
        <end position="301"/>
    </location>
</feature>
<reference evidence="4 5" key="1">
    <citation type="submission" date="2018-05" db="EMBL/GenBank/DDBJ databases">
        <title>Complete Genome Sequence of the Nonylphenol-Degrading Bacterium Sphingobium amiense DSM 16289T.</title>
        <authorList>
            <person name="Ootsuka M."/>
            <person name="Nishizawa T."/>
            <person name="Ohta H."/>
        </authorList>
    </citation>
    <scope>NUCLEOTIDE SEQUENCE [LARGE SCALE GENOMIC DNA]</scope>
    <source>
        <strain evidence="4 5">DSM 16289</strain>
    </source>
</reference>
<dbReference type="AlphaFoldDB" id="A0A494WD19"/>
<dbReference type="GO" id="GO:0003677">
    <property type="term" value="F:DNA binding"/>
    <property type="evidence" value="ECO:0007669"/>
    <property type="project" value="InterPro"/>
</dbReference>
<evidence type="ECO:0000256" key="1">
    <source>
        <dbReference type="ARBA" id="ARBA00023172"/>
    </source>
</evidence>
<gene>
    <name evidence="4" type="ORF">SAMIE_1017300</name>
</gene>
<dbReference type="GO" id="GO:0006310">
    <property type="term" value="P:DNA recombination"/>
    <property type="evidence" value="ECO:0007669"/>
    <property type="project" value="UniProtKB-KW"/>
</dbReference>
<evidence type="ECO:0000313" key="4">
    <source>
        <dbReference type="EMBL" id="BBD98229.1"/>
    </source>
</evidence>
<accession>A0A494WD19</accession>
<evidence type="ECO:0000313" key="5">
    <source>
        <dbReference type="Proteomes" id="UP000279959"/>
    </source>
</evidence>
<dbReference type="Proteomes" id="UP000279959">
    <property type="component" value="Chromosome"/>
</dbReference>
<evidence type="ECO:0000259" key="3">
    <source>
        <dbReference type="PROSITE" id="PS51898"/>
    </source>
</evidence>
<sequence>MAGATKGATQMTSIQYVSRKDGIYYFRRIIRLGEDKPFRLRVSLRTISYRQAKAIAPALAMACEVMRNRLMTTMGRDGLSAAQRAEIFKRQMLRERDRIEAGHAQLQLLDLGGQLPADALSFRLDAGEAVSRDLADNGATGEFLFVRMPDENAPDDDDHPIEIMTWQDFAGSLAADDPNAAVADHLHSLGIDATALNRQMALRVVHQAAVEALREYKRNLENPGAAYPPVPVAGADLPAPSLPACATGGPSHGGTQPPVALQSPWARMTASQAAAAFIDANPRTGGHDGNARKKGSSWTEKTREQFKLPALLLEQVMIGRPLATITDFDLVQLDSCFNSLHGPSFRKSPRQRGMTIQEIVEENAAAVRKGEIAEDEIGLGIGTTNRHWGFLRQLTTWFQRHQPIANLDYSAFIMDDDRDPRSLRDTYSVEEGQALFALPPWTGCASSTRRLMPGETIIHDACYFVPLIAWYTGLRREEICGLQLVDIEQEDGQWHFKVQVNSERRLKTRTSRRLVPFASELGRLRLPEYVEALRAAGETLLFPELAAESGKGTKGDAYYKNHWRKLATRLPFLEPGQAMHSFRHTVTDELKNLSVFEEVRADLVGHAIQSETGGRYSKAARLGPLRAAVDQIPIVTSALTAPPLALLPAGMRMPRRARAPRQT</sequence>
<dbReference type="CDD" id="cd01184">
    <property type="entry name" value="INT_C_like_1"/>
    <property type="match status" value="1"/>
</dbReference>
<dbReference type="GO" id="GO:0015074">
    <property type="term" value="P:DNA integration"/>
    <property type="evidence" value="ECO:0007669"/>
    <property type="project" value="InterPro"/>
</dbReference>
<dbReference type="PROSITE" id="PS51898">
    <property type="entry name" value="TYR_RECOMBINASE"/>
    <property type="match status" value="1"/>
</dbReference>
<organism evidence="4 5">
    <name type="scientific">Sphingobium amiense</name>
    <dbReference type="NCBI Taxonomy" id="135719"/>
    <lineage>
        <taxon>Bacteria</taxon>
        <taxon>Pseudomonadati</taxon>
        <taxon>Pseudomonadota</taxon>
        <taxon>Alphaproteobacteria</taxon>
        <taxon>Sphingomonadales</taxon>
        <taxon>Sphingomonadaceae</taxon>
        <taxon>Sphingobium</taxon>
    </lineage>
</organism>
<name>A0A494WD19_9SPHN</name>
<feature type="domain" description="Tyr recombinase" evidence="3">
    <location>
        <begin position="422"/>
        <end position="630"/>
    </location>
</feature>
<dbReference type="InterPro" id="IPR013762">
    <property type="entry name" value="Integrase-like_cat_sf"/>
</dbReference>
<dbReference type="InterPro" id="IPR011010">
    <property type="entry name" value="DNA_brk_join_enz"/>
</dbReference>
<dbReference type="Pfam" id="PF00589">
    <property type="entry name" value="Phage_integrase"/>
    <property type="match status" value="1"/>
</dbReference>
<protein>
    <submittedName>
        <fullName evidence="4">Integrase</fullName>
    </submittedName>
</protein>
<dbReference type="EMBL" id="AP018664">
    <property type="protein sequence ID" value="BBD98229.1"/>
    <property type="molecule type" value="Genomic_DNA"/>
</dbReference>